<reference evidence="1 2" key="1">
    <citation type="journal article" date="2020" name="Cell">
        <title>Large-Scale Comparative Analyses of Tick Genomes Elucidate Their Genetic Diversity and Vector Capacities.</title>
        <authorList>
            <consortium name="Tick Genome and Microbiome Consortium (TIGMIC)"/>
            <person name="Jia N."/>
            <person name="Wang J."/>
            <person name="Shi W."/>
            <person name="Du L."/>
            <person name="Sun Y."/>
            <person name="Zhan W."/>
            <person name="Jiang J.F."/>
            <person name="Wang Q."/>
            <person name="Zhang B."/>
            <person name="Ji P."/>
            <person name="Bell-Sakyi L."/>
            <person name="Cui X.M."/>
            <person name="Yuan T.T."/>
            <person name="Jiang B.G."/>
            <person name="Yang W.F."/>
            <person name="Lam T.T."/>
            <person name="Chang Q.C."/>
            <person name="Ding S.J."/>
            <person name="Wang X.J."/>
            <person name="Zhu J.G."/>
            <person name="Ruan X.D."/>
            <person name="Zhao L."/>
            <person name="Wei J.T."/>
            <person name="Ye R.Z."/>
            <person name="Que T.C."/>
            <person name="Du C.H."/>
            <person name="Zhou Y.H."/>
            <person name="Cheng J.X."/>
            <person name="Dai P.F."/>
            <person name="Guo W.B."/>
            <person name="Han X.H."/>
            <person name="Huang E.J."/>
            <person name="Li L.F."/>
            <person name="Wei W."/>
            <person name="Gao Y.C."/>
            <person name="Liu J.Z."/>
            <person name="Shao H.Z."/>
            <person name="Wang X."/>
            <person name="Wang C.C."/>
            <person name="Yang T.C."/>
            <person name="Huo Q.B."/>
            <person name="Li W."/>
            <person name="Chen H.Y."/>
            <person name="Chen S.E."/>
            <person name="Zhou L.G."/>
            <person name="Ni X.B."/>
            <person name="Tian J.H."/>
            <person name="Sheng Y."/>
            <person name="Liu T."/>
            <person name="Pan Y.S."/>
            <person name="Xia L.Y."/>
            <person name="Li J."/>
            <person name="Zhao F."/>
            <person name="Cao W.C."/>
        </authorList>
    </citation>
    <scope>NUCLEOTIDE SEQUENCE [LARGE SCALE GENOMIC DNA]</scope>
    <source>
        <strain evidence="1">Iper-2018</strain>
    </source>
</reference>
<feature type="non-terminal residue" evidence="1">
    <location>
        <position position="237"/>
    </location>
</feature>
<gene>
    <name evidence="1" type="ORF">HPB47_010314</name>
</gene>
<name>A0AC60NZI2_IXOPE</name>
<sequence length="237" mass="27578">MLEFLQQFILLFPEFKNRDFYVAGESYGARYTVGISHLLHKERKKKVVPLNLRGLICGVGFLGPILEVADSADFLYQNSMITERGRSQFATRFSRLRTTARFSESMALLLLMRTIFTSDLKPTLFQRLTGYQNHASTLYSHQPPHMTAYEKYVQTRDFKRAVHVGSAVKFENNMTKLMLGLKADYLMDITPRITALLSNYKVLFYTGQMDALFPSVNQQKFYRTLKWKVRRLSENKI</sequence>
<organism evidence="1 2">
    <name type="scientific">Ixodes persulcatus</name>
    <name type="common">Taiga tick</name>
    <dbReference type="NCBI Taxonomy" id="34615"/>
    <lineage>
        <taxon>Eukaryota</taxon>
        <taxon>Metazoa</taxon>
        <taxon>Ecdysozoa</taxon>
        <taxon>Arthropoda</taxon>
        <taxon>Chelicerata</taxon>
        <taxon>Arachnida</taxon>
        <taxon>Acari</taxon>
        <taxon>Parasitiformes</taxon>
        <taxon>Ixodida</taxon>
        <taxon>Ixodoidea</taxon>
        <taxon>Ixodidae</taxon>
        <taxon>Ixodinae</taxon>
        <taxon>Ixodes</taxon>
    </lineage>
</organism>
<proteinExistence type="predicted"/>
<protein>
    <submittedName>
        <fullName evidence="1">Uncharacterized protein</fullName>
    </submittedName>
</protein>
<comment type="caution">
    <text evidence="1">The sequence shown here is derived from an EMBL/GenBank/DDBJ whole genome shotgun (WGS) entry which is preliminary data.</text>
</comment>
<dbReference type="Proteomes" id="UP000805193">
    <property type="component" value="Unassembled WGS sequence"/>
</dbReference>
<dbReference type="EMBL" id="JABSTQ010011338">
    <property type="protein sequence ID" value="KAG0412555.1"/>
    <property type="molecule type" value="Genomic_DNA"/>
</dbReference>
<keyword evidence="2" id="KW-1185">Reference proteome</keyword>
<accession>A0AC60NZI2</accession>
<evidence type="ECO:0000313" key="2">
    <source>
        <dbReference type="Proteomes" id="UP000805193"/>
    </source>
</evidence>
<evidence type="ECO:0000313" key="1">
    <source>
        <dbReference type="EMBL" id="KAG0412555.1"/>
    </source>
</evidence>